<evidence type="ECO:0000313" key="1">
    <source>
        <dbReference type="EMBL" id="KAA8828132.1"/>
    </source>
</evidence>
<dbReference type="Proteomes" id="UP000410049">
    <property type="component" value="Unassembled WGS sequence"/>
</dbReference>
<organism evidence="1 2">
    <name type="scientific">Bifidobacterium myosotis</name>
    <dbReference type="NCBI Taxonomy" id="1630166"/>
    <lineage>
        <taxon>Bacteria</taxon>
        <taxon>Bacillati</taxon>
        <taxon>Actinomycetota</taxon>
        <taxon>Actinomycetes</taxon>
        <taxon>Bifidobacteriales</taxon>
        <taxon>Bifidobacteriaceae</taxon>
        <taxon>Bifidobacterium</taxon>
    </lineage>
</organism>
<dbReference type="RefSeq" id="WP_150379298.1">
    <property type="nucleotide sequence ID" value="NZ_RZUH01000004.1"/>
</dbReference>
<evidence type="ECO:0000313" key="2">
    <source>
        <dbReference type="Proteomes" id="UP000410049"/>
    </source>
</evidence>
<protein>
    <submittedName>
        <fullName evidence="1">Uncharacterized protein</fullName>
    </submittedName>
</protein>
<proteinExistence type="predicted"/>
<comment type="caution">
    <text evidence="1">The sequence shown here is derived from an EMBL/GenBank/DDBJ whole genome shotgun (WGS) entry which is preliminary data.</text>
</comment>
<name>A0A5M9ZMN5_9BIFI</name>
<dbReference type="AlphaFoldDB" id="A0A5M9ZMN5"/>
<accession>A0A5M9ZMN5</accession>
<reference evidence="1 2" key="1">
    <citation type="journal article" date="2019" name="Syst. Appl. Microbiol.">
        <title>Characterization of Bifidobacterium species in feaces of the Egyptian fruit bat: Description of B. vespertilionis sp. nov. and B. rousetti sp. nov.</title>
        <authorList>
            <person name="Modesto M."/>
            <person name="Satti M."/>
            <person name="Watanabe K."/>
            <person name="Puglisi E."/>
            <person name="Morelli L."/>
            <person name="Huang C.-H."/>
            <person name="Liou J.-S."/>
            <person name="Miyashita M."/>
            <person name="Tamura T."/>
            <person name="Saito S."/>
            <person name="Mori K."/>
            <person name="Huang L."/>
            <person name="Sciavilla P."/>
            <person name="Sandri C."/>
            <person name="Spiezio C."/>
            <person name="Vitali F."/>
            <person name="Cavalieri D."/>
            <person name="Perpetuini G."/>
            <person name="Tofalo R."/>
            <person name="Bonetti A."/>
            <person name="Arita M."/>
            <person name="Mattarelli P."/>
        </authorList>
    </citation>
    <scope>NUCLEOTIDE SEQUENCE [LARGE SCALE GENOMIC DNA]</scope>
    <source>
        <strain evidence="1 2">RST17</strain>
    </source>
</reference>
<sequence>MTGGRGWRVFATIGMLLLVWLVRSAGLLLLLRFGCAAVTDGLMAGDRGVFIRDVLAASVGWVVLHDVRVTIDGRGR</sequence>
<gene>
    <name evidence="1" type="ORF">EMO91_06740</name>
</gene>
<dbReference type="EMBL" id="RZUH01000004">
    <property type="protein sequence ID" value="KAA8828132.1"/>
    <property type="molecule type" value="Genomic_DNA"/>
</dbReference>